<keyword evidence="1" id="KW-1133">Transmembrane helix</keyword>
<sequence length="700" mass="79809">MQVEPFTGIYLEHWIGVLRPHFVHYTLMFSNTTTISALPTVIRPLKWVWTYHPPKSVIPYLSWPVDFSILSFGLLCAKCLDREVFIHINVTPSNCTIALGQYNASYAIATALNKMTQQYLAPTRKSYNYSSWCYMVEIPGVRDTLVYTFALYFNYPLDFIRYKCCHSKFNYHKKSIAVFCPKRTKEKWRTSRLGPYVIGLVLLCYCPLILCCWGDTMAAIGQKIPQENAYENLDDSDKEQWVYLDGHAPISLTNLTCGLCGFGWKYPMTVSRLRRALFILLSPILIFLQCLIYSTYQGDLTSDLINHGVPMGFLSMLGGMEKSKSLFVPMLGGPYCLLIVYYITGFFFLLIPRSLGDLVEKGSLDSKLAGLSPLVLSTKRIEEISMVQVSLYHGYKRLASIPIIWFCIVVISGFVSIATACIENQSPLILPQSGRLILRLAMYTIIGPLLLNLVHGFFAIYLASFSIVGETIIFLFYALILFPSSSFGYLFFGGALLYYVWKLLKGIGDVYYELLSDLVEICTNFDLEHNISKLQNSTVMIEAPPGSTVTALRVNYRTIYLTEQQKNIIHNRPHTRHRTYVRYDNHIPGISRRLFNFVVQKCKPVHITVFHAIFRIGLIVLLVFVTIKLSMNSQGMSLEISEVIHVLFIVVIGALPRVLEITLSHKNKAVHKEIHLVMLEELIHEFHSTEMESGDPFRTE</sequence>
<keyword evidence="3" id="KW-1185">Reference proteome</keyword>
<reference evidence="2" key="3">
    <citation type="submission" date="2023-05" db="EMBL/GenBank/DDBJ databases">
        <authorList>
            <person name="Smith C.H."/>
        </authorList>
    </citation>
    <scope>NUCLEOTIDE SEQUENCE</scope>
    <source>
        <strain evidence="2">CHS0354</strain>
        <tissue evidence="2">Mantle</tissue>
    </source>
</reference>
<keyword evidence="1" id="KW-0472">Membrane</keyword>
<reference evidence="2" key="1">
    <citation type="journal article" date="2021" name="Genome Biol. Evol.">
        <title>A High-Quality Reference Genome for a Parasitic Bivalve with Doubly Uniparental Inheritance (Bivalvia: Unionida).</title>
        <authorList>
            <person name="Smith C.H."/>
        </authorList>
    </citation>
    <scope>NUCLEOTIDE SEQUENCE</scope>
    <source>
        <strain evidence="2">CHS0354</strain>
    </source>
</reference>
<comment type="caution">
    <text evidence="2">The sequence shown here is derived from an EMBL/GenBank/DDBJ whole genome shotgun (WGS) entry which is preliminary data.</text>
</comment>
<feature type="transmembrane region" description="Helical" evidence="1">
    <location>
        <begin position="403"/>
        <end position="422"/>
    </location>
</feature>
<dbReference type="EMBL" id="JAEAOA010002321">
    <property type="protein sequence ID" value="KAK3596628.1"/>
    <property type="molecule type" value="Genomic_DNA"/>
</dbReference>
<dbReference type="AlphaFoldDB" id="A0AAE0SRG5"/>
<keyword evidence="1" id="KW-0812">Transmembrane</keyword>
<gene>
    <name evidence="2" type="ORF">CHS0354_039806</name>
</gene>
<organism evidence="2 3">
    <name type="scientific">Potamilus streckersoni</name>
    <dbReference type="NCBI Taxonomy" id="2493646"/>
    <lineage>
        <taxon>Eukaryota</taxon>
        <taxon>Metazoa</taxon>
        <taxon>Spiralia</taxon>
        <taxon>Lophotrochozoa</taxon>
        <taxon>Mollusca</taxon>
        <taxon>Bivalvia</taxon>
        <taxon>Autobranchia</taxon>
        <taxon>Heteroconchia</taxon>
        <taxon>Palaeoheterodonta</taxon>
        <taxon>Unionida</taxon>
        <taxon>Unionoidea</taxon>
        <taxon>Unionidae</taxon>
        <taxon>Ambleminae</taxon>
        <taxon>Lampsilini</taxon>
        <taxon>Potamilus</taxon>
    </lineage>
</organism>
<feature type="transmembrane region" description="Helical" evidence="1">
    <location>
        <begin position="474"/>
        <end position="501"/>
    </location>
</feature>
<dbReference type="Proteomes" id="UP001195483">
    <property type="component" value="Unassembled WGS sequence"/>
</dbReference>
<feature type="transmembrane region" description="Helical" evidence="1">
    <location>
        <begin position="332"/>
        <end position="351"/>
    </location>
</feature>
<evidence type="ECO:0000313" key="2">
    <source>
        <dbReference type="EMBL" id="KAK3596628.1"/>
    </source>
</evidence>
<reference evidence="2" key="2">
    <citation type="journal article" date="2021" name="Genome Biol. Evol.">
        <title>Developing a high-quality reference genome for a parasitic bivalve with doubly uniparental inheritance (Bivalvia: Unionida).</title>
        <authorList>
            <person name="Smith C.H."/>
        </authorList>
    </citation>
    <scope>NUCLEOTIDE SEQUENCE</scope>
    <source>
        <strain evidence="2">CHS0354</strain>
        <tissue evidence="2">Mantle</tissue>
    </source>
</reference>
<accession>A0AAE0SRG5</accession>
<name>A0AAE0SRG5_9BIVA</name>
<protein>
    <submittedName>
        <fullName evidence="2">Uncharacterized protein</fullName>
    </submittedName>
</protein>
<proteinExistence type="predicted"/>
<evidence type="ECO:0000313" key="3">
    <source>
        <dbReference type="Proteomes" id="UP001195483"/>
    </source>
</evidence>
<evidence type="ECO:0000256" key="1">
    <source>
        <dbReference type="SAM" id="Phobius"/>
    </source>
</evidence>
<feature type="transmembrane region" description="Helical" evidence="1">
    <location>
        <begin position="276"/>
        <end position="298"/>
    </location>
</feature>
<feature type="transmembrane region" description="Helical" evidence="1">
    <location>
        <begin position="443"/>
        <end position="468"/>
    </location>
</feature>
<feature type="transmembrane region" description="Helical" evidence="1">
    <location>
        <begin position="193"/>
        <end position="221"/>
    </location>
</feature>
<feature type="transmembrane region" description="Helical" evidence="1">
    <location>
        <begin position="612"/>
        <end position="631"/>
    </location>
</feature>